<feature type="region of interest" description="Disordered" evidence="1">
    <location>
        <begin position="126"/>
        <end position="149"/>
    </location>
</feature>
<protein>
    <submittedName>
        <fullName evidence="2">Cytochrome c-type heme lyase-like</fullName>
    </submittedName>
</protein>
<gene>
    <name evidence="2" type="ORF">DR999_PMT10679</name>
</gene>
<reference evidence="2 3" key="1">
    <citation type="submission" date="2019-04" db="EMBL/GenBank/DDBJ databases">
        <title>Draft genome of the big-headed turtle Platysternon megacephalum.</title>
        <authorList>
            <person name="Gong S."/>
        </authorList>
    </citation>
    <scope>NUCLEOTIDE SEQUENCE [LARGE SCALE GENOMIC DNA]</scope>
    <source>
        <strain evidence="2">DO16091913</strain>
        <tissue evidence="2">Muscle</tissue>
    </source>
</reference>
<evidence type="ECO:0000313" key="3">
    <source>
        <dbReference type="Proteomes" id="UP000297703"/>
    </source>
</evidence>
<dbReference type="EMBL" id="QXTE01000096">
    <property type="protein sequence ID" value="TFK06370.1"/>
    <property type="molecule type" value="Genomic_DNA"/>
</dbReference>
<evidence type="ECO:0000256" key="1">
    <source>
        <dbReference type="SAM" id="MobiDB-lite"/>
    </source>
</evidence>
<dbReference type="GO" id="GO:0016829">
    <property type="term" value="F:lyase activity"/>
    <property type="evidence" value="ECO:0007669"/>
    <property type="project" value="UniProtKB-KW"/>
</dbReference>
<proteinExistence type="predicted"/>
<accession>A0A4D9EJ87</accession>
<keyword evidence="3" id="KW-1185">Reference proteome</keyword>
<reference evidence="2 3" key="2">
    <citation type="submission" date="2019-04" db="EMBL/GenBank/DDBJ databases">
        <title>The genome sequence of big-headed turtle.</title>
        <authorList>
            <person name="Gong S."/>
        </authorList>
    </citation>
    <scope>NUCLEOTIDE SEQUENCE [LARGE SCALE GENOMIC DNA]</scope>
    <source>
        <strain evidence="2">DO16091913</strain>
        <tissue evidence="2">Muscle</tissue>
    </source>
</reference>
<feature type="region of interest" description="Disordered" evidence="1">
    <location>
        <begin position="68"/>
        <end position="108"/>
    </location>
</feature>
<dbReference type="Proteomes" id="UP000297703">
    <property type="component" value="Unassembled WGS sequence"/>
</dbReference>
<organism evidence="2 3">
    <name type="scientific">Platysternon megacephalum</name>
    <name type="common">big-headed turtle</name>
    <dbReference type="NCBI Taxonomy" id="55544"/>
    <lineage>
        <taxon>Eukaryota</taxon>
        <taxon>Metazoa</taxon>
        <taxon>Chordata</taxon>
        <taxon>Craniata</taxon>
        <taxon>Vertebrata</taxon>
        <taxon>Euteleostomi</taxon>
        <taxon>Archelosauria</taxon>
        <taxon>Testudinata</taxon>
        <taxon>Testudines</taxon>
        <taxon>Cryptodira</taxon>
        <taxon>Durocryptodira</taxon>
        <taxon>Testudinoidea</taxon>
        <taxon>Platysternidae</taxon>
        <taxon>Platysternon</taxon>
    </lineage>
</organism>
<sequence>MEFLLQNNPAPALTSAHSTELIKLCSLDLITGRESSCKPLGTGFPGRGWGGKAEESSTLISSTEKLNKHTRKIQNRPSVTGQPVPCDDAELQATASRTLSPPPPPMVQHQLYHRFSLSLGFSKKPDGIRGKSMGVGDLIPSHVGPDQRE</sequence>
<comment type="caution">
    <text evidence="2">The sequence shown here is derived from an EMBL/GenBank/DDBJ whole genome shotgun (WGS) entry which is preliminary data.</text>
</comment>
<keyword evidence="2" id="KW-0456">Lyase</keyword>
<dbReference type="AlphaFoldDB" id="A0A4D9EJ87"/>
<evidence type="ECO:0000313" key="2">
    <source>
        <dbReference type="EMBL" id="TFK06370.1"/>
    </source>
</evidence>
<name>A0A4D9EJ87_9SAUR</name>